<dbReference type="PROSITE" id="PS51737">
    <property type="entry name" value="RECOMBINASE_DNA_BIND"/>
    <property type="match status" value="1"/>
</dbReference>
<evidence type="ECO:0000259" key="2">
    <source>
        <dbReference type="PROSITE" id="PS51736"/>
    </source>
</evidence>
<dbReference type="Gene3D" id="3.40.50.1390">
    <property type="entry name" value="Resolvase, N-terminal catalytic domain"/>
    <property type="match status" value="1"/>
</dbReference>
<proteinExistence type="predicted"/>
<dbReference type="Pfam" id="PF00239">
    <property type="entry name" value="Resolvase"/>
    <property type="match status" value="1"/>
</dbReference>
<feature type="domain" description="Recombinase" evidence="3">
    <location>
        <begin position="176"/>
        <end position="290"/>
    </location>
</feature>
<dbReference type="PROSITE" id="PS51736">
    <property type="entry name" value="RECOMBINASES_3"/>
    <property type="match status" value="1"/>
</dbReference>
<dbReference type="InterPro" id="IPR038109">
    <property type="entry name" value="DNA_bind_recomb_sf"/>
</dbReference>
<dbReference type="InterPro" id="IPR011109">
    <property type="entry name" value="DNA_bind_recombinase_dom"/>
</dbReference>
<evidence type="ECO:0000256" key="1">
    <source>
        <dbReference type="SAM" id="MobiDB-lite"/>
    </source>
</evidence>
<evidence type="ECO:0000313" key="5">
    <source>
        <dbReference type="Proteomes" id="UP001595880"/>
    </source>
</evidence>
<dbReference type="InterPro" id="IPR006119">
    <property type="entry name" value="Resolv_N"/>
</dbReference>
<dbReference type="InterPro" id="IPR036162">
    <property type="entry name" value="Resolvase-like_N_sf"/>
</dbReference>
<comment type="caution">
    <text evidence="4">The sequence shown here is derived from an EMBL/GenBank/DDBJ whole genome shotgun (WGS) entry which is preliminary data.</text>
</comment>
<feature type="compositionally biased region" description="Basic residues" evidence="1">
    <location>
        <begin position="298"/>
        <end position="312"/>
    </location>
</feature>
<accession>A0ABV8VZ16</accession>
<dbReference type="InterPro" id="IPR050639">
    <property type="entry name" value="SSR_resolvase"/>
</dbReference>
<keyword evidence="5" id="KW-1185">Reference proteome</keyword>
<evidence type="ECO:0000313" key="4">
    <source>
        <dbReference type="EMBL" id="MFC4388954.1"/>
    </source>
</evidence>
<evidence type="ECO:0000259" key="3">
    <source>
        <dbReference type="PROSITE" id="PS51737"/>
    </source>
</evidence>
<dbReference type="Proteomes" id="UP001595880">
    <property type="component" value="Unassembled WGS sequence"/>
</dbReference>
<reference evidence="5" key="1">
    <citation type="journal article" date="2019" name="Int. J. Syst. Evol. Microbiol.">
        <title>The Global Catalogue of Microorganisms (GCM) 10K type strain sequencing project: providing services to taxonomists for standard genome sequencing and annotation.</title>
        <authorList>
            <consortium name="The Broad Institute Genomics Platform"/>
            <consortium name="The Broad Institute Genome Sequencing Center for Infectious Disease"/>
            <person name="Wu L."/>
            <person name="Ma J."/>
        </authorList>
    </citation>
    <scope>NUCLEOTIDE SEQUENCE [LARGE SCALE GENOMIC DNA]</scope>
    <source>
        <strain evidence="5">KACC 14058</strain>
    </source>
</reference>
<gene>
    <name evidence="4" type="ORF">ACFOZ1_14220</name>
</gene>
<dbReference type="SMART" id="SM00857">
    <property type="entry name" value="Resolvase"/>
    <property type="match status" value="1"/>
</dbReference>
<dbReference type="PANTHER" id="PTHR30461:SF23">
    <property type="entry name" value="DNA RECOMBINASE-RELATED"/>
    <property type="match status" value="1"/>
</dbReference>
<feature type="domain" description="Resolvase/invertase-type recombinase catalytic" evidence="2">
    <location>
        <begin position="20"/>
        <end position="167"/>
    </location>
</feature>
<dbReference type="PANTHER" id="PTHR30461">
    <property type="entry name" value="DNA-INVERTASE FROM LAMBDOID PROPHAGE"/>
    <property type="match status" value="1"/>
</dbReference>
<dbReference type="RefSeq" id="WP_390200348.1">
    <property type="nucleotide sequence ID" value="NZ_JBHSDV010000005.1"/>
</dbReference>
<organism evidence="4 5">
    <name type="scientific">Gracilibacillus marinus</name>
    <dbReference type="NCBI Taxonomy" id="630535"/>
    <lineage>
        <taxon>Bacteria</taxon>
        <taxon>Bacillati</taxon>
        <taxon>Bacillota</taxon>
        <taxon>Bacilli</taxon>
        <taxon>Bacillales</taxon>
        <taxon>Bacillaceae</taxon>
        <taxon>Gracilibacillus</taxon>
    </lineage>
</organism>
<sequence length="312" mass="36102">MSENKRVHFIPPMPVKRKQKVGIYCRVSSNSTEQLNSLTNQVSALTRLTATTPNWLLVDTYIDISSGKTGSKRKEFMRILEDCQAKKIEIVITKNISRFGRDTIEVLESLHKLREHGVRVIFEQEGLDTADTDSELMISIIESIAQAENESRSENIKWGYRRHAAQGTSKLYNRKCYGYENDIDGELIIKEDEAKHVRLTFELYLRGFSIIGIKRELEKRGIKTPTGKENWSKRTIDVMLSNEKYIGVVRLLNSSEYEEHCVSENNHPAIITKEQFEAVQIERKKRSNVVKTKDSVKRSSRKYSSKNKKREK</sequence>
<feature type="region of interest" description="Disordered" evidence="1">
    <location>
        <begin position="286"/>
        <end position="312"/>
    </location>
</feature>
<protein>
    <submittedName>
        <fullName evidence="4">Recombinase family protein</fullName>
    </submittedName>
</protein>
<dbReference type="CDD" id="cd00338">
    <property type="entry name" value="Ser_Recombinase"/>
    <property type="match status" value="1"/>
</dbReference>
<dbReference type="EMBL" id="JBHSDV010000005">
    <property type="protein sequence ID" value="MFC4388954.1"/>
    <property type="molecule type" value="Genomic_DNA"/>
</dbReference>
<dbReference type="Gene3D" id="3.90.1750.20">
    <property type="entry name" value="Putative Large Serine Recombinase, Chain B, Domain 2"/>
    <property type="match status" value="1"/>
</dbReference>
<name>A0ABV8VZ16_9BACI</name>
<dbReference type="Pfam" id="PF07508">
    <property type="entry name" value="Recombinase"/>
    <property type="match status" value="1"/>
</dbReference>
<dbReference type="SUPFAM" id="SSF53041">
    <property type="entry name" value="Resolvase-like"/>
    <property type="match status" value="1"/>
</dbReference>